<comment type="similarity">
    <text evidence="1 7">Belongs to the peptidase M3 family.</text>
</comment>
<evidence type="ECO:0000256" key="5">
    <source>
        <dbReference type="ARBA" id="ARBA00022833"/>
    </source>
</evidence>
<feature type="domain" description="Peptidase M3A/M3B catalytic" evidence="9">
    <location>
        <begin position="279"/>
        <end position="728"/>
    </location>
</feature>
<dbReference type="Gene3D" id="3.40.390.10">
    <property type="entry name" value="Collagenase (Catalytic Domain)"/>
    <property type="match status" value="1"/>
</dbReference>
<dbReference type="InterPro" id="IPR045090">
    <property type="entry name" value="Pept_M3A_M3B"/>
</dbReference>
<evidence type="ECO:0000256" key="7">
    <source>
        <dbReference type="RuleBase" id="RU003435"/>
    </source>
</evidence>
<dbReference type="SUPFAM" id="SSF55486">
    <property type="entry name" value="Metalloproteases ('zincins'), catalytic domain"/>
    <property type="match status" value="1"/>
</dbReference>
<dbReference type="FunFam" id="3.40.390.10:FF:000009">
    <property type="entry name" value="Oligopeptidase A"/>
    <property type="match status" value="1"/>
</dbReference>
<evidence type="ECO:0000256" key="2">
    <source>
        <dbReference type="ARBA" id="ARBA00022670"/>
    </source>
</evidence>
<keyword evidence="6 7" id="KW-0482">Metalloprotease</keyword>
<gene>
    <name evidence="10" type="ORF">F5984_04490</name>
</gene>
<sequence length="731" mass="82323">MLPFGKQVSTVATLALLTHAGLAQQNSRPVSPTTQPTSARAATKSASTSSDRMTQNPLLQAFSTPHQTAPFALIKNEHYLPAIKEGMLQGRKEVDAIAANPAKPTFENTIVALERSGDLLGRTVSILFNLNSAETTPELQGIVREASPLLTEYGNDITLNEKLFGRIKAVYDTRASLKLDTESQMLLEKTYKRFARNGANLSAKDKDRLRAIDKELSQLSLQFGENVLNETNEYSMLVTDEKDLAGLPDFAREAARSTAKQKGKEGWMFTLQAPSYGPFMQYADNRALRQKLFMAFNSRGFRGDKNDNSTIIQKMVNLRYERANLLGYKTHADFVLEESMAGSKDKVQSFLNELVAYAKPAAEKQLTELNTYAKAHGFTGDRVEQWDYSYYSEKLKKEKYDLDDETLKPYFKLENVLEGVFTVANKMYGLTFKENKSIPVYNSEVRAYEVFDRDGKFISVFYGDYFPRPGKRSGAWMNDVQGQKIVNGQNIRPHIVNVCNFSRPTETKPSLLSFYEVTTLFHEFGHALHGMLANGQYESLSGTSVPRDFVELPSQVMENWCYDPEALRLFAKHYQTGEVIPNELVEKIRASQNFMAGMANLRQLRFGLVDMYWHSQKPTGESVTEVESRVDSLVQLLPPVKGTAFSPAFSHIFAGGYSAGYYSYKWSEVLDADAFEAFKEKGGLNSREVAEKFRANVLEKGGSEKPMELYKKFRGREPSPKAMLRRSGLIL</sequence>
<protein>
    <submittedName>
        <fullName evidence="10">M3 family peptidase</fullName>
    </submittedName>
</protein>
<name>A0A7J5U5S5_9BACT</name>
<dbReference type="InterPro" id="IPR001567">
    <property type="entry name" value="Pept_M3A_M3B_dom"/>
</dbReference>
<keyword evidence="3 7" id="KW-0479">Metal-binding</keyword>
<keyword evidence="2 7" id="KW-0645">Protease</keyword>
<dbReference type="EMBL" id="WELI01000001">
    <property type="protein sequence ID" value="KAB7733194.1"/>
    <property type="molecule type" value="Genomic_DNA"/>
</dbReference>
<dbReference type="GO" id="GO:0004180">
    <property type="term" value="F:carboxypeptidase activity"/>
    <property type="evidence" value="ECO:0007669"/>
    <property type="project" value="TreeGrafter"/>
</dbReference>
<dbReference type="InterPro" id="IPR034005">
    <property type="entry name" value="M3A_DCP"/>
</dbReference>
<evidence type="ECO:0000256" key="6">
    <source>
        <dbReference type="ARBA" id="ARBA00023049"/>
    </source>
</evidence>
<evidence type="ECO:0000256" key="3">
    <source>
        <dbReference type="ARBA" id="ARBA00022723"/>
    </source>
</evidence>
<evidence type="ECO:0000313" key="11">
    <source>
        <dbReference type="Proteomes" id="UP000488299"/>
    </source>
</evidence>
<dbReference type="GO" id="GO:0004222">
    <property type="term" value="F:metalloendopeptidase activity"/>
    <property type="evidence" value="ECO:0007669"/>
    <property type="project" value="InterPro"/>
</dbReference>
<feature type="compositionally biased region" description="Low complexity" evidence="8">
    <location>
        <begin position="37"/>
        <end position="50"/>
    </location>
</feature>
<dbReference type="AlphaFoldDB" id="A0A7J5U5S5"/>
<keyword evidence="5 7" id="KW-0862">Zinc</keyword>
<dbReference type="GO" id="GO:0006508">
    <property type="term" value="P:proteolysis"/>
    <property type="evidence" value="ECO:0007669"/>
    <property type="project" value="UniProtKB-KW"/>
</dbReference>
<dbReference type="InterPro" id="IPR024077">
    <property type="entry name" value="Neurolysin/TOP_dom2"/>
</dbReference>
<dbReference type="PANTHER" id="PTHR43660">
    <property type="entry name" value="DIPEPTIDYL CARBOXYPEPTIDASE"/>
    <property type="match status" value="1"/>
</dbReference>
<evidence type="ECO:0000256" key="8">
    <source>
        <dbReference type="SAM" id="MobiDB-lite"/>
    </source>
</evidence>
<dbReference type="Gene3D" id="1.10.1370.40">
    <property type="match status" value="1"/>
</dbReference>
<dbReference type="PANTHER" id="PTHR43660:SF1">
    <property type="entry name" value="DIPEPTIDYL CARBOXYPEPTIDASE"/>
    <property type="match status" value="1"/>
</dbReference>
<evidence type="ECO:0000256" key="1">
    <source>
        <dbReference type="ARBA" id="ARBA00006040"/>
    </source>
</evidence>
<comment type="caution">
    <text evidence="10">The sequence shown here is derived from an EMBL/GenBank/DDBJ whole genome shotgun (WGS) entry which is preliminary data.</text>
</comment>
<dbReference type="CDD" id="cd06456">
    <property type="entry name" value="M3A_DCP"/>
    <property type="match status" value="1"/>
</dbReference>
<evidence type="ECO:0000256" key="4">
    <source>
        <dbReference type="ARBA" id="ARBA00022801"/>
    </source>
</evidence>
<dbReference type="GO" id="GO:0046872">
    <property type="term" value="F:metal ion binding"/>
    <property type="evidence" value="ECO:0007669"/>
    <property type="project" value="UniProtKB-UniRule"/>
</dbReference>
<dbReference type="Gene3D" id="1.10.1370.10">
    <property type="entry name" value="Neurolysin, domain 3"/>
    <property type="match status" value="1"/>
</dbReference>
<proteinExistence type="inferred from homology"/>
<keyword evidence="11" id="KW-1185">Reference proteome</keyword>
<evidence type="ECO:0000313" key="10">
    <source>
        <dbReference type="EMBL" id="KAB7733194.1"/>
    </source>
</evidence>
<dbReference type="Pfam" id="PF01432">
    <property type="entry name" value="Peptidase_M3"/>
    <property type="match status" value="1"/>
</dbReference>
<comment type="cofactor">
    <cofactor evidence="7">
        <name>Zn(2+)</name>
        <dbReference type="ChEBI" id="CHEBI:29105"/>
    </cofactor>
    <text evidence="7">Binds 1 zinc ion.</text>
</comment>
<feature type="compositionally biased region" description="Polar residues" evidence="8">
    <location>
        <begin position="24"/>
        <end position="36"/>
    </location>
</feature>
<evidence type="ECO:0000259" key="9">
    <source>
        <dbReference type="Pfam" id="PF01432"/>
    </source>
</evidence>
<dbReference type="Proteomes" id="UP000488299">
    <property type="component" value="Unassembled WGS sequence"/>
</dbReference>
<organism evidence="10 11">
    <name type="scientific">Rudanella paleaurantiibacter</name>
    <dbReference type="NCBI Taxonomy" id="2614655"/>
    <lineage>
        <taxon>Bacteria</taxon>
        <taxon>Pseudomonadati</taxon>
        <taxon>Bacteroidota</taxon>
        <taxon>Cytophagia</taxon>
        <taxon>Cytophagales</taxon>
        <taxon>Cytophagaceae</taxon>
        <taxon>Rudanella</taxon>
    </lineage>
</organism>
<keyword evidence="4 7" id="KW-0378">Hydrolase</keyword>
<dbReference type="InterPro" id="IPR024079">
    <property type="entry name" value="MetalloPept_cat_dom_sf"/>
</dbReference>
<feature type="region of interest" description="Disordered" evidence="8">
    <location>
        <begin position="23"/>
        <end position="53"/>
    </location>
</feature>
<reference evidence="10 11" key="1">
    <citation type="submission" date="2019-10" db="EMBL/GenBank/DDBJ databases">
        <title>Rudanella paleaurantiibacter sp. nov., isolated from sludge.</title>
        <authorList>
            <person name="Xu S.Q."/>
        </authorList>
    </citation>
    <scope>NUCLEOTIDE SEQUENCE [LARGE SCALE GENOMIC DNA]</scope>
    <source>
        <strain evidence="10 11">HX-22-17</strain>
    </source>
</reference>
<dbReference type="GO" id="GO:0005829">
    <property type="term" value="C:cytosol"/>
    <property type="evidence" value="ECO:0007669"/>
    <property type="project" value="TreeGrafter"/>
</dbReference>
<accession>A0A7J5U5S5</accession>